<evidence type="ECO:0000256" key="14">
    <source>
        <dbReference type="ARBA" id="ARBA00049308"/>
    </source>
</evidence>
<feature type="domain" description="Protein kinase" evidence="18">
    <location>
        <begin position="679"/>
        <end position="938"/>
    </location>
</feature>
<accession>A0A4Y2K2P8</accession>
<dbReference type="GO" id="GO:0045743">
    <property type="term" value="P:positive regulation of fibroblast growth factor receptor signaling pathway"/>
    <property type="evidence" value="ECO:0007669"/>
    <property type="project" value="TreeGrafter"/>
</dbReference>
<gene>
    <name evidence="19" type="primary">DSTYK</name>
    <name evidence="19" type="ORF">AVEN_40188_1</name>
</gene>
<evidence type="ECO:0000313" key="19">
    <source>
        <dbReference type="EMBL" id="GBM95682.1"/>
    </source>
</evidence>
<dbReference type="GO" id="GO:0043066">
    <property type="term" value="P:negative regulation of apoptotic process"/>
    <property type="evidence" value="ECO:0007669"/>
    <property type="project" value="TreeGrafter"/>
</dbReference>
<keyword evidence="6 16" id="KW-0547">Nucleotide-binding</keyword>
<dbReference type="AlphaFoldDB" id="A0A4Y2K2P8"/>
<evidence type="ECO:0000256" key="2">
    <source>
        <dbReference type="ARBA" id="ARBA00013203"/>
    </source>
</evidence>
<dbReference type="Pfam" id="PF00069">
    <property type="entry name" value="Pkinase"/>
    <property type="match status" value="1"/>
</dbReference>
<name>A0A4Y2K2P8_ARAVE</name>
<evidence type="ECO:0000256" key="8">
    <source>
        <dbReference type="ARBA" id="ARBA00022840"/>
    </source>
</evidence>
<feature type="compositionally biased region" description="Pro residues" evidence="17">
    <location>
        <begin position="278"/>
        <end position="292"/>
    </location>
</feature>
<evidence type="ECO:0000256" key="17">
    <source>
        <dbReference type="SAM" id="MobiDB-lite"/>
    </source>
</evidence>
<keyword evidence="5" id="KW-0808">Transferase</keyword>
<evidence type="ECO:0000256" key="3">
    <source>
        <dbReference type="ARBA" id="ARBA00022490"/>
    </source>
</evidence>
<evidence type="ECO:0000256" key="1">
    <source>
        <dbReference type="ARBA" id="ARBA00004496"/>
    </source>
</evidence>
<keyword evidence="20" id="KW-1185">Reference proteome</keyword>
<dbReference type="InterPro" id="IPR017441">
    <property type="entry name" value="Protein_kinase_ATP_BS"/>
</dbReference>
<proteinExistence type="predicted"/>
<reference evidence="19 20" key="1">
    <citation type="journal article" date="2019" name="Sci. Rep.">
        <title>Orb-weaving spider Araneus ventricosus genome elucidates the spidroin gene catalogue.</title>
        <authorList>
            <person name="Kono N."/>
            <person name="Nakamura H."/>
            <person name="Ohtoshi R."/>
            <person name="Moran D.A.P."/>
            <person name="Shinohara A."/>
            <person name="Yoshida Y."/>
            <person name="Fujiwara M."/>
            <person name="Mori M."/>
            <person name="Tomita M."/>
            <person name="Arakawa K."/>
        </authorList>
    </citation>
    <scope>NUCLEOTIDE SEQUENCE [LARGE SCALE GENOMIC DNA]</scope>
</reference>
<protein>
    <recommendedName>
        <fullName evidence="10">Dual serine/threonine and tyrosine protein kinase</fullName>
        <ecNumber evidence="2">2.7.12.1</ecNumber>
    </recommendedName>
    <alternativeName>
        <fullName evidence="12">Dusty protein kinase</fullName>
    </alternativeName>
    <alternativeName>
        <fullName evidence="11">Receptor-interacting serine/threonine-protein kinase 5</fullName>
    </alternativeName>
</protein>
<evidence type="ECO:0000256" key="15">
    <source>
        <dbReference type="ARBA" id="ARBA00051680"/>
    </source>
</evidence>
<comment type="catalytic activity">
    <reaction evidence="14">
        <text>L-threonyl-[protein] + ATP = O-phospho-L-threonyl-[protein] + ADP + H(+)</text>
        <dbReference type="Rhea" id="RHEA:46608"/>
        <dbReference type="Rhea" id="RHEA-COMP:11060"/>
        <dbReference type="Rhea" id="RHEA-COMP:11605"/>
        <dbReference type="ChEBI" id="CHEBI:15378"/>
        <dbReference type="ChEBI" id="CHEBI:30013"/>
        <dbReference type="ChEBI" id="CHEBI:30616"/>
        <dbReference type="ChEBI" id="CHEBI:61977"/>
        <dbReference type="ChEBI" id="CHEBI:456216"/>
        <dbReference type="EC" id="2.7.12.1"/>
    </reaction>
</comment>
<dbReference type="SMART" id="SM00220">
    <property type="entry name" value="S_TKc"/>
    <property type="match status" value="1"/>
</dbReference>
<dbReference type="GO" id="GO:0044344">
    <property type="term" value="P:cellular response to fibroblast growth factor stimulus"/>
    <property type="evidence" value="ECO:0007669"/>
    <property type="project" value="TreeGrafter"/>
</dbReference>
<comment type="caution">
    <text evidence="19">The sequence shown here is derived from an EMBL/GenBank/DDBJ whole genome shotgun (WGS) entry which is preliminary data.</text>
</comment>
<dbReference type="GO" id="GO:0005524">
    <property type="term" value="F:ATP binding"/>
    <property type="evidence" value="ECO:0007669"/>
    <property type="project" value="UniProtKB-UniRule"/>
</dbReference>
<evidence type="ECO:0000256" key="9">
    <source>
        <dbReference type="ARBA" id="ARBA00023137"/>
    </source>
</evidence>
<evidence type="ECO:0000256" key="6">
    <source>
        <dbReference type="ARBA" id="ARBA00022741"/>
    </source>
</evidence>
<dbReference type="Gene3D" id="1.10.510.10">
    <property type="entry name" value="Transferase(Phosphotransferase) domain 1"/>
    <property type="match status" value="1"/>
</dbReference>
<dbReference type="PROSITE" id="PS00108">
    <property type="entry name" value="PROTEIN_KINASE_ST"/>
    <property type="match status" value="1"/>
</dbReference>
<evidence type="ECO:0000256" key="5">
    <source>
        <dbReference type="ARBA" id="ARBA00022679"/>
    </source>
</evidence>
<comment type="catalytic activity">
    <reaction evidence="13">
        <text>L-seryl-[protein] + ATP = O-phospho-L-seryl-[protein] + ADP + H(+)</text>
        <dbReference type="Rhea" id="RHEA:17989"/>
        <dbReference type="Rhea" id="RHEA-COMP:9863"/>
        <dbReference type="Rhea" id="RHEA-COMP:11604"/>
        <dbReference type="ChEBI" id="CHEBI:15378"/>
        <dbReference type="ChEBI" id="CHEBI:29999"/>
        <dbReference type="ChEBI" id="CHEBI:30616"/>
        <dbReference type="ChEBI" id="CHEBI:83421"/>
        <dbReference type="ChEBI" id="CHEBI:456216"/>
        <dbReference type="EC" id="2.7.12.1"/>
    </reaction>
</comment>
<organism evidence="19 20">
    <name type="scientific">Araneus ventricosus</name>
    <name type="common">Orbweaver spider</name>
    <name type="synonym">Epeira ventricosa</name>
    <dbReference type="NCBI Taxonomy" id="182803"/>
    <lineage>
        <taxon>Eukaryota</taxon>
        <taxon>Metazoa</taxon>
        <taxon>Ecdysozoa</taxon>
        <taxon>Arthropoda</taxon>
        <taxon>Chelicerata</taxon>
        <taxon>Arachnida</taxon>
        <taxon>Araneae</taxon>
        <taxon>Araneomorphae</taxon>
        <taxon>Entelegynae</taxon>
        <taxon>Araneoidea</taxon>
        <taxon>Araneidae</taxon>
        <taxon>Araneus</taxon>
    </lineage>
</organism>
<evidence type="ECO:0000256" key="13">
    <source>
        <dbReference type="ARBA" id="ARBA00049003"/>
    </source>
</evidence>
<dbReference type="GO" id="GO:0070374">
    <property type="term" value="P:positive regulation of ERK1 and ERK2 cascade"/>
    <property type="evidence" value="ECO:0007669"/>
    <property type="project" value="TreeGrafter"/>
</dbReference>
<evidence type="ECO:0000256" key="7">
    <source>
        <dbReference type="ARBA" id="ARBA00022777"/>
    </source>
</evidence>
<dbReference type="PANTHER" id="PTHR46392">
    <property type="entry name" value="DUAL SERINE/THREONINE AND TYROSINE PROTEIN KINASE"/>
    <property type="match status" value="1"/>
</dbReference>
<feature type="region of interest" description="Disordered" evidence="17">
    <location>
        <begin position="151"/>
        <end position="170"/>
    </location>
</feature>
<feature type="compositionally biased region" description="Low complexity" evidence="17">
    <location>
        <begin position="263"/>
        <end position="277"/>
    </location>
</feature>
<dbReference type="InterPro" id="IPR051302">
    <property type="entry name" value="Dual_SerThr-Tyr_Kinase"/>
</dbReference>
<comment type="catalytic activity">
    <reaction evidence="15">
        <text>L-tyrosyl-[protein] + ATP = O-phospho-L-tyrosyl-[protein] + ADP + H(+)</text>
        <dbReference type="Rhea" id="RHEA:10596"/>
        <dbReference type="Rhea" id="RHEA-COMP:10136"/>
        <dbReference type="Rhea" id="RHEA-COMP:20101"/>
        <dbReference type="ChEBI" id="CHEBI:15378"/>
        <dbReference type="ChEBI" id="CHEBI:30616"/>
        <dbReference type="ChEBI" id="CHEBI:46858"/>
        <dbReference type="ChEBI" id="CHEBI:61978"/>
        <dbReference type="ChEBI" id="CHEBI:456216"/>
        <dbReference type="EC" id="2.7.12.1"/>
    </reaction>
</comment>
<keyword evidence="8 16" id="KW-0067">ATP-binding</keyword>
<dbReference type="InterPro" id="IPR000719">
    <property type="entry name" value="Prot_kinase_dom"/>
</dbReference>
<evidence type="ECO:0000256" key="16">
    <source>
        <dbReference type="PROSITE-ProRule" id="PRU10141"/>
    </source>
</evidence>
<evidence type="ECO:0000313" key="20">
    <source>
        <dbReference type="Proteomes" id="UP000499080"/>
    </source>
</evidence>
<dbReference type="OrthoDB" id="122279at2759"/>
<dbReference type="PROSITE" id="PS50011">
    <property type="entry name" value="PROTEIN_KINASE_DOM"/>
    <property type="match status" value="1"/>
</dbReference>
<dbReference type="GO" id="GO:0004713">
    <property type="term" value="F:protein tyrosine kinase activity"/>
    <property type="evidence" value="ECO:0007669"/>
    <property type="project" value="UniProtKB-KW"/>
</dbReference>
<dbReference type="PANTHER" id="PTHR46392:SF1">
    <property type="entry name" value="DUAL SERINE_THREONINE AND TYROSINE PROTEIN KINASE"/>
    <property type="match status" value="1"/>
</dbReference>
<dbReference type="EC" id="2.7.12.1" evidence="2"/>
<dbReference type="EMBL" id="BGPR01004080">
    <property type="protein sequence ID" value="GBM95682.1"/>
    <property type="molecule type" value="Genomic_DNA"/>
</dbReference>
<dbReference type="GO" id="GO:0005737">
    <property type="term" value="C:cytoplasm"/>
    <property type="evidence" value="ECO:0007669"/>
    <property type="project" value="UniProtKB-SubCell"/>
</dbReference>
<dbReference type="InterPro" id="IPR011009">
    <property type="entry name" value="Kinase-like_dom_sf"/>
</dbReference>
<dbReference type="SUPFAM" id="SSF56112">
    <property type="entry name" value="Protein kinase-like (PK-like)"/>
    <property type="match status" value="1"/>
</dbReference>
<evidence type="ECO:0000256" key="4">
    <source>
        <dbReference type="ARBA" id="ARBA00022527"/>
    </source>
</evidence>
<dbReference type="Proteomes" id="UP000499080">
    <property type="component" value="Unassembled WGS sequence"/>
</dbReference>
<dbReference type="InterPro" id="IPR008271">
    <property type="entry name" value="Ser/Thr_kinase_AS"/>
</dbReference>
<evidence type="ECO:0000259" key="18">
    <source>
        <dbReference type="PROSITE" id="PS50011"/>
    </source>
</evidence>
<keyword evidence="4" id="KW-0723">Serine/threonine-protein kinase</keyword>
<dbReference type="GO" id="GO:0004674">
    <property type="term" value="F:protein serine/threonine kinase activity"/>
    <property type="evidence" value="ECO:0007669"/>
    <property type="project" value="UniProtKB-KW"/>
</dbReference>
<dbReference type="GO" id="GO:0004712">
    <property type="term" value="F:protein serine/threonine/tyrosine kinase activity"/>
    <property type="evidence" value="ECO:0007669"/>
    <property type="project" value="UniProtKB-EC"/>
</dbReference>
<evidence type="ECO:0000256" key="10">
    <source>
        <dbReference type="ARBA" id="ARBA00040421"/>
    </source>
</evidence>
<evidence type="ECO:0000256" key="12">
    <source>
        <dbReference type="ARBA" id="ARBA00042638"/>
    </source>
</evidence>
<keyword evidence="3" id="KW-0963">Cytoplasm</keyword>
<sequence length="982" mass="112121">MPSTRTVMATSLASELARFRRGGKQFRKILKETRNVHDNIKRKGCYGKEQLEKFALKPEDEKEVWHIIEHPVGFVILGSCCWARATVTNTLMGRNILPIVPYGENDHHWRTVKFNYGKTARARLMLPGGYEILERLEFNDAQPTTIPLTDLELKPKSNADPSEDPGLTGSDLEITLPHAMLYDNAQVLVAPERNQTAFIQELNKLLKGVTPILIYAIGNSLTEQDITDLTELRQLPNRHPIFFICVRHPEQSDLTESGQHARASSSTNSSANSSPANSCPPSPTSPTSPPRNLPYTYSRHPLEQLSLLRHCNEVQSAEQFPVSDLYQKLSNLGYLPPPGSRPEYKGTLEVENELVEDFIGFSSVLMFVSHVLQSRLLLAATLLQDTHARSLQNFILAAFDLSRDLMITPKRIQYARLREEALYRSLLHLASNKQSEIKSMIAETIFEIRDGLLQKASEFDFKSIVIDELLKETPTGRIVHLCTTEIRDMVVEHVNKAVSAKLATSIEWLHEKFTGTLERCLLSLEQQGGSLDTDEQHRQASAALRHILTAAYQVDVSFRNSASIFWFFMQKMQQIAEVLPWKLPSSIDSRWKREVALRMLSSLNEDHLARSICNQLQQKVRSSHERFVASLTQLEERHLDRLEQREAERRNVRTLYAPQVAKLSLESSSLKDMIQYGMPPLGQELGRGHFGIVYSCKSWAGQSSLAVKSVVLPTDKHWYSLAMEFFYHKNTPEHPRIVRLCGTVIDYKHDRRPTVLLIMERLNRDLYSALWNGIPWMQRLQIAIDVIQGIRYLHSQGLVHRDIKLHNVLLDKDTRAKLSDLGFCKVEVMMSGSVVGTPIHMAPELLSGHYDNSVDIYAFGVLFWYLCSGQPRLPYVYEQCSHKEDLFALIKRGMRPERLPYFDEDCWELMSECWHGDPSKRPLPGEVERRLEDIQAKFSNQKRFIKSELSCNELTMSHGSDCWSTYDTSSRSYTVVSESFAG</sequence>
<dbReference type="PROSITE" id="PS00107">
    <property type="entry name" value="PROTEIN_KINASE_ATP"/>
    <property type="match status" value="1"/>
</dbReference>
<feature type="region of interest" description="Disordered" evidence="17">
    <location>
        <begin position="253"/>
        <end position="296"/>
    </location>
</feature>
<comment type="subcellular location">
    <subcellularLocation>
        <location evidence="1">Cytoplasm</location>
    </subcellularLocation>
</comment>
<keyword evidence="9" id="KW-0829">Tyrosine-protein kinase</keyword>
<feature type="binding site" evidence="16">
    <location>
        <position position="708"/>
    </location>
    <ligand>
        <name>ATP</name>
        <dbReference type="ChEBI" id="CHEBI:30616"/>
    </ligand>
</feature>
<evidence type="ECO:0000256" key="11">
    <source>
        <dbReference type="ARBA" id="ARBA00041268"/>
    </source>
</evidence>
<keyword evidence="7 19" id="KW-0418">Kinase</keyword>